<gene>
    <name evidence="1" type="ORF">Tco_1032706</name>
</gene>
<dbReference type="Proteomes" id="UP001151760">
    <property type="component" value="Unassembled WGS sequence"/>
</dbReference>
<comment type="caution">
    <text evidence="1">The sequence shown here is derived from an EMBL/GenBank/DDBJ whole genome shotgun (WGS) entry which is preliminary data.</text>
</comment>
<organism evidence="1 2">
    <name type="scientific">Tanacetum coccineum</name>
    <dbReference type="NCBI Taxonomy" id="301880"/>
    <lineage>
        <taxon>Eukaryota</taxon>
        <taxon>Viridiplantae</taxon>
        <taxon>Streptophyta</taxon>
        <taxon>Embryophyta</taxon>
        <taxon>Tracheophyta</taxon>
        <taxon>Spermatophyta</taxon>
        <taxon>Magnoliopsida</taxon>
        <taxon>eudicotyledons</taxon>
        <taxon>Gunneridae</taxon>
        <taxon>Pentapetalae</taxon>
        <taxon>asterids</taxon>
        <taxon>campanulids</taxon>
        <taxon>Asterales</taxon>
        <taxon>Asteraceae</taxon>
        <taxon>Asteroideae</taxon>
        <taxon>Anthemideae</taxon>
        <taxon>Anthemidinae</taxon>
        <taxon>Tanacetum</taxon>
    </lineage>
</organism>
<reference evidence="1" key="1">
    <citation type="journal article" date="2022" name="Int. J. Mol. Sci.">
        <title>Draft Genome of Tanacetum Coccineum: Genomic Comparison of Closely Related Tanacetum-Family Plants.</title>
        <authorList>
            <person name="Yamashiro T."/>
            <person name="Shiraishi A."/>
            <person name="Nakayama K."/>
            <person name="Satake H."/>
        </authorList>
    </citation>
    <scope>NUCLEOTIDE SEQUENCE</scope>
</reference>
<proteinExistence type="predicted"/>
<protein>
    <submittedName>
        <fullName evidence="1">Uncharacterized protein</fullName>
    </submittedName>
</protein>
<dbReference type="EMBL" id="BQNB010018351">
    <property type="protein sequence ID" value="GJT73420.1"/>
    <property type="molecule type" value="Genomic_DNA"/>
</dbReference>
<evidence type="ECO:0000313" key="2">
    <source>
        <dbReference type="Proteomes" id="UP001151760"/>
    </source>
</evidence>
<reference evidence="1" key="2">
    <citation type="submission" date="2022-01" db="EMBL/GenBank/DDBJ databases">
        <authorList>
            <person name="Yamashiro T."/>
            <person name="Shiraishi A."/>
            <person name="Satake H."/>
            <person name="Nakayama K."/>
        </authorList>
    </citation>
    <scope>NUCLEOTIDE SEQUENCE</scope>
</reference>
<evidence type="ECO:0000313" key="1">
    <source>
        <dbReference type="EMBL" id="GJT73420.1"/>
    </source>
</evidence>
<name>A0ABQ5GD62_9ASTR</name>
<sequence length="130" mass="14320">MEVERLLLNPKRTLWVLLKTIRTLWCGGCGGGQRGGEDGCRGWCHDGRGGDDDGGGVMVSAVVVLKASVGWQRRLDGWGGARVEWRWLRVVVEAGGRPETRRNLAGYGKEAPEILWGGRSVLYVLGFIRK</sequence>
<keyword evidence="2" id="KW-1185">Reference proteome</keyword>
<accession>A0ABQ5GD62</accession>